<dbReference type="SUPFAM" id="SSF54236">
    <property type="entry name" value="Ubiquitin-like"/>
    <property type="match status" value="1"/>
</dbReference>
<evidence type="ECO:0000256" key="4">
    <source>
        <dbReference type="ARBA" id="ARBA00025779"/>
    </source>
</evidence>
<feature type="domain" description="CAP-Gly" evidence="6">
    <location>
        <begin position="198"/>
        <end position="231"/>
    </location>
</feature>
<proteinExistence type="inferred from homology"/>
<sequence>MSSLSQLHQSAPDVPMVVASHHSRSERRVAPAWSLAQLKTRLEPITGVPATCQRLTLRIGSQAPMALEATDDEAAQLSAFPLQPYAEIYVHDTRPAAARTDFSDVSAVDKYVMPADEYEHRSDSVLAWKKAQKLGRFDPNAGSLEEQKVKALEREVHERGIQLHLRCQLLPASSDARRGAIAFIGPVPDIPGTAGAPWIGIALDEPTGKNDGSVKGTRYFDCKPNCGVFVRPERVEVGDFAPLDDGLDEDLEEI</sequence>
<dbReference type="Proteomes" id="UP000799438">
    <property type="component" value="Unassembled WGS sequence"/>
</dbReference>
<dbReference type="PROSITE" id="PS00845">
    <property type="entry name" value="CAP_GLY_1"/>
    <property type="match status" value="1"/>
</dbReference>
<comment type="subcellular location">
    <subcellularLocation>
        <location evidence="1">Cytoplasm</location>
    </subcellularLocation>
</comment>
<dbReference type="GeneID" id="54293941"/>
<dbReference type="GO" id="GO:0005634">
    <property type="term" value="C:nucleus"/>
    <property type="evidence" value="ECO:0007669"/>
    <property type="project" value="TreeGrafter"/>
</dbReference>
<dbReference type="RefSeq" id="XP_033401606.1">
    <property type="nucleotide sequence ID" value="XM_033536445.1"/>
</dbReference>
<evidence type="ECO:0000256" key="5">
    <source>
        <dbReference type="SAM" id="MobiDB-lite"/>
    </source>
</evidence>
<dbReference type="InterPro" id="IPR036859">
    <property type="entry name" value="CAP-Gly_dom_sf"/>
</dbReference>
<evidence type="ECO:0000256" key="3">
    <source>
        <dbReference type="ARBA" id="ARBA00023186"/>
    </source>
</evidence>
<dbReference type="AlphaFoldDB" id="A0A6A6BRQ1"/>
<dbReference type="InterPro" id="IPR000938">
    <property type="entry name" value="CAP-Gly_domain"/>
</dbReference>
<evidence type="ECO:0000256" key="2">
    <source>
        <dbReference type="ARBA" id="ARBA00022490"/>
    </source>
</evidence>
<evidence type="ECO:0000313" key="7">
    <source>
        <dbReference type="EMBL" id="KAF2145894.1"/>
    </source>
</evidence>
<name>A0A6A6BRQ1_9PEZI</name>
<dbReference type="GO" id="GO:0051010">
    <property type="term" value="F:microtubule plus-end binding"/>
    <property type="evidence" value="ECO:0007669"/>
    <property type="project" value="TreeGrafter"/>
</dbReference>
<dbReference type="GO" id="GO:0005938">
    <property type="term" value="C:cell cortex"/>
    <property type="evidence" value="ECO:0007669"/>
    <property type="project" value="TreeGrafter"/>
</dbReference>
<dbReference type="Pfam" id="PF01302">
    <property type="entry name" value="CAP_GLY"/>
    <property type="match status" value="1"/>
</dbReference>
<keyword evidence="2" id="KW-0963">Cytoplasm</keyword>
<dbReference type="SMART" id="SM01052">
    <property type="entry name" value="CAP_GLY"/>
    <property type="match status" value="1"/>
</dbReference>
<comment type="similarity">
    <text evidence="4">Belongs to the TBCB family.</text>
</comment>
<feature type="region of interest" description="Disordered" evidence="5">
    <location>
        <begin position="1"/>
        <end position="23"/>
    </location>
</feature>
<dbReference type="Pfam" id="PF14560">
    <property type="entry name" value="Ubiquitin_2"/>
    <property type="match status" value="1"/>
</dbReference>
<dbReference type="Gene3D" id="3.10.20.90">
    <property type="entry name" value="Phosphatidylinositol 3-kinase Catalytic Subunit, Chain A, domain 1"/>
    <property type="match status" value="1"/>
</dbReference>
<protein>
    <recommendedName>
        <fullName evidence="6">CAP-Gly domain-containing protein</fullName>
    </recommendedName>
</protein>
<evidence type="ECO:0000256" key="1">
    <source>
        <dbReference type="ARBA" id="ARBA00004496"/>
    </source>
</evidence>
<dbReference type="PROSITE" id="PS50245">
    <property type="entry name" value="CAP_GLY_2"/>
    <property type="match status" value="1"/>
</dbReference>
<dbReference type="Gene3D" id="2.30.30.190">
    <property type="entry name" value="CAP Gly-rich-like domain"/>
    <property type="match status" value="1"/>
</dbReference>
<dbReference type="GO" id="GO:0035371">
    <property type="term" value="C:microtubule plus-end"/>
    <property type="evidence" value="ECO:0007669"/>
    <property type="project" value="TreeGrafter"/>
</dbReference>
<dbReference type="OrthoDB" id="5295208at2759"/>
<evidence type="ECO:0000259" key="6">
    <source>
        <dbReference type="PROSITE" id="PS50245"/>
    </source>
</evidence>
<gene>
    <name evidence="7" type="ORF">K452DRAFT_220012</name>
</gene>
<dbReference type="PANTHER" id="PTHR18916:SF85">
    <property type="entry name" value="TUBULIN-FOLDING COFACTOR B"/>
    <property type="match status" value="1"/>
</dbReference>
<evidence type="ECO:0000313" key="8">
    <source>
        <dbReference type="Proteomes" id="UP000799438"/>
    </source>
</evidence>
<dbReference type="EMBL" id="ML995476">
    <property type="protein sequence ID" value="KAF2145894.1"/>
    <property type="molecule type" value="Genomic_DNA"/>
</dbReference>
<keyword evidence="3" id="KW-0143">Chaperone</keyword>
<dbReference type="SUPFAM" id="SSF74924">
    <property type="entry name" value="Cap-Gly domain"/>
    <property type="match status" value="1"/>
</dbReference>
<reference evidence="7" key="1">
    <citation type="journal article" date="2020" name="Stud. Mycol.">
        <title>101 Dothideomycetes genomes: a test case for predicting lifestyles and emergence of pathogens.</title>
        <authorList>
            <person name="Haridas S."/>
            <person name="Albert R."/>
            <person name="Binder M."/>
            <person name="Bloem J."/>
            <person name="Labutti K."/>
            <person name="Salamov A."/>
            <person name="Andreopoulos B."/>
            <person name="Baker S."/>
            <person name="Barry K."/>
            <person name="Bills G."/>
            <person name="Bluhm B."/>
            <person name="Cannon C."/>
            <person name="Castanera R."/>
            <person name="Culley D."/>
            <person name="Daum C."/>
            <person name="Ezra D."/>
            <person name="Gonzalez J."/>
            <person name="Henrissat B."/>
            <person name="Kuo A."/>
            <person name="Liang C."/>
            <person name="Lipzen A."/>
            <person name="Lutzoni F."/>
            <person name="Magnuson J."/>
            <person name="Mondo S."/>
            <person name="Nolan M."/>
            <person name="Ohm R."/>
            <person name="Pangilinan J."/>
            <person name="Park H.-J."/>
            <person name="Ramirez L."/>
            <person name="Alfaro M."/>
            <person name="Sun H."/>
            <person name="Tritt A."/>
            <person name="Yoshinaga Y."/>
            <person name="Zwiers L.-H."/>
            <person name="Turgeon B."/>
            <person name="Goodwin S."/>
            <person name="Spatafora J."/>
            <person name="Crous P."/>
            <person name="Grigoriev I."/>
        </authorList>
    </citation>
    <scope>NUCLEOTIDE SEQUENCE</scope>
    <source>
        <strain evidence="7">CBS 121167</strain>
    </source>
</reference>
<organism evidence="7 8">
    <name type="scientific">Aplosporella prunicola CBS 121167</name>
    <dbReference type="NCBI Taxonomy" id="1176127"/>
    <lineage>
        <taxon>Eukaryota</taxon>
        <taxon>Fungi</taxon>
        <taxon>Dikarya</taxon>
        <taxon>Ascomycota</taxon>
        <taxon>Pezizomycotina</taxon>
        <taxon>Dothideomycetes</taxon>
        <taxon>Dothideomycetes incertae sedis</taxon>
        <taxon>Botryosphaeriales</taxon>
        <taxon>Aplosporellaceae</taxon>
        <taxon>Aplosporella</taxon>
    </lineage>
</organism>
<keyword evidence="8" id="KW-1185">Reference proteome</keyword>
<dbReference type="GO" id="GO:0031122">
    <property type="term" value="P:cytoplasmic microtubule organization"/>
    <property type="evidence" value="ECO:0007669"/>
    <property type="project" value="TreeGrafter"/>
</dbReference>
<dbReference type="InterPro" id="IPR029071">
    <property type="entry name" value="Ubiquitin-like_domsf"/>
</dbReference>
<dbReference type="PANTHER" id="PTHR18916">
    <property type="entry name" value="DYNACTIN 1-RELATED MICROTUBULE-BINDING"/>
    <property type="match status" value="1"/>
</dbReference>
<dbReference type="InterPro" id="IPR000626">
    <property type="entry name" value="Ubiquitin-like_dom"/>
</dbReference>
<accession>A0A6A6BRQ1</accession>